<sequence length="267" mass="30109">MTQQKIDNLPIAEMANMVIIKQPDTYWRIGYVLDGVLFVHKHRHSGTFNSVREKIPQYMNVGCAIVNWETQWYGADEDTSNLEIFSHENGWKTSLLEIQQAEAIERIKSQEVRGPQSHILSSNAAKDPSPILSKSDEEIIADIQAGVLTNKQKPYLIHMEEVDEPPIMAAGALADAGLLNNQKIGLPSDLLRAAQWPAYWKFIPPGWNAVDTYRIGQLFPVDDPSGRIIHARKKLLVPGVRTGGKSMFKDIKEARDTLTQWLEDNPE</sequence>
<proteinExistence type="predicted"/>
<organism evidence="1 2">
    <name type="scientific">Pseudomonas phage Littlefix</name>
    <dbReference type="NCBI Taxonomy" id="2079289"/>
    <lineage>
        <taxon>Viruses</taxon>
        <taxon>Duplodnaviria</taxon>
        <taxon>Heunggongvirae</taxon>
        <taxon>Uroviricota</taxon>
        <taxon>Caudoviricetes</taxon>
        <taxon>Schitoviridae</taxon>
        <taxon>Littlefixvirus</taxon>
        <taxon>Littlefixvirus littlefix</taxon>
    </lineage>
</organism>
<evidence type="ECO:0000313" key="1">
    <source>
        <dbReference type="EMBL" id="AUV61908.1"/>
    </source>
</evidence>
<evidence type="ECO:0000313" key="2">
    <source>
        <dbReference type="Proteomes" id="UP000240903"/>
    </source>
</evidence>
<keyword evidence="2" id="KW-1185">Reference proteome</keyword>
<gene>
    <name evidence="1" type="ORF">PsPhLittlefix_gp93</name>
</gene>
<name>A0A2K9VI01_9CAUD</name>
<dbReference type="EMBL" id="MG775260">
    <property type="protein sequence ID" value="AUV61908.1"/>
    <property type="molecule type" value="Genomic_DNA"/>
</dbReference>
<accession>A0A2K9VI01</accession>
<reference evidence="2" key="1">
    <citation type="submission" date="2018-01" db="EMBL/GenBank/DDBJ databases">
        <title>Pseudomonas phages infecting Pseudomonas sp. isolated from Prunus avium.</title>
        <authorList>
            <person name="Colberg O."/>
            <person name="Carstens A.B."/>
            <person name="Kot W."/>
            <person name="Hansen L.H."/>
        </authorList>
    </citation>
    <scope>NUCLEOTIDE SEQUENCE [LARGE SCALE GENOMIC DNA]</scope>
</reference>
<protein>
    <submittedName>
        <fullName evidence="1">Uncharacterized protein</fullName>
    </submittedName>
</protein>
<dbReference type="Proteomes" id="UP000240903">
    <property type="component" value="Segment"/>
</dbReference>